<evidence type="ECO:0000256" key="17">
    <source>
        <dbReference type="ARBA" id="ARBA00022753"/>
    </source>
</evidence>
<proteinExistence type="inferred from homology"/>
<dbReference type="OrthoDB" id="62364at2759"/>
<dbReference type="GO" id="GO:0003725">
    <property type="term" value="F:double-stranded RNA binding"/>
    <property type="evidence" value="ECO:0007669"/>
    <property type="project" value="InterPro"/>
</dbReference>
<keyword evidence="19" id="KW-0862">Zinc</keyword>
<dbReference type="InterPro" id="IPR025258">
    <property type="entry name" value="RH_dom"/>
</dbReference>
<evidence type="ECO:0000256" key="13">
    <source>
        <dbReference type="ARBA" id="ARBA00022553"/>
    </source>
</evidence>
<dbReference type="GO" id="GO:0006914">
    <property type="term" value="P:autophagy"/>
    <property type="evidence" value="ECO:0007669"/>
    <property type="project" value="UniProtKB-KW"/>
</dbReference>
<dbReference type="InterPro" id="IPR006070">
    <property type="entry name" value="Sua5-like_dom"/>
</dbReference>
<keyword evidence="13" id="KW-0597">Phosphoprotein</keyword>
<evidence type="ECO:0000256" key="32">
    <source>
        <dbReference type="ARBA" id="ARBA00078854"/>
    </source>
</evidence>
<evidence type="ECO:0000313" key="40">
    <source>
        <dbReference type="Proteomes" id="UP000466442"/>
    </source>
</evidence>
<reference evidence="39" key="1">
    <citation type="journal article" date="2021" name="Mol. Ecol. Resour.">
        <title>Apolygus lucorum genome provides insights into omnivorousness and mesophyll feeding.</title>
        <authorList>
            <person name="Liu Y."/>
            <person name="Liu H."/>
            <person name="Wang H."/>
            <person name="Huang T."/>
            <person name="Liu B."/>
            <person name="Yang B."/>
            <person name="Yin L."/>
            <person name="Li B."/>
            <person name="Zhang Y."/>
            <person name="Zhang S."/>
            <person name="Jiang F."/>
            <person name="Zhang X."/>
            <person name="Ren Y."/>
            <person name="Wang B."/>
            <person name="Wang S."/>
            <person name="Lu Y."/>
            <person name="Wu K."/>
            <person name="Fan W."/>
            <person name="Wang G."/>
        </authorList>
    </citation>
    <scope>NUCLEOTIDE SEQUENCE</scope>
    <source>
        <strain evidence="39">12Hb</strain>
    </source>
</reference>
<dbReference type="InterPro" id="IPR001222">
    <property type="entry name" value="Znf_TFIIS"/>
</dbReference>
<comment type="similarity">
    <text evidence="6">Belongs to the SUA5 family.</text>
</comment>
<dbReference type="PANTHER" id="PTHR12326:SF12">
    <property type="entry name" value="PLECKSTRIN HOMOLOGY AND RUN DOMAIN CONTAINING M1"/>
    <property type="match status" value="1"/>
</dbReference>
<keyword evidence="24 34" id="KW-0804">Transcription</keyword>
<comment type="similarity">
    <text evidence="34">Belongs to the archaeal rpoM/eukaryotic RPA12/RPB9/RPC11 RNA polymerase family.</text>
</comment>
<dbReference type="SMART" id="SM01175">
    <property type="entry name" value="DUF4206"/>
    <property type="match status" value="1"/>
</dbReference>
<dbReference type="Gene3D" id="1.20.58.900">
    <property type="match status" value="1"/>
</dbReference>
<feature type="region of interest" description="Disordered" evidence="35">
    <location>
        <begin position="528"/>
        <end position="602"/>
    </location>
</feature>
<dbReference type="PROSITE" id="PS51133">
    <property type="entry name" value="ZF_TFIIS_2"/>
    <property type="match status" value="1"/>
</dbReference>
<evidence type="ECO:0000256" key="4">
    <source>
        <dbReference type="ARBA" id="ARBA00004496"/>
    </source>
</evidence>
<keyword evidence="16" id="KW-0677">Repeat</keyword>
<feature type="compositionally biased region" description="Basic and acidic residues" evidence="35">
    <location>
        <begin position="546"/>
        <end position="567"/>
    </location>
</feature>
<evidence type="ECO:0000256" key="34">
    <source>
        <dbReference type="RuleBase" id="RU003474"/>
    </source>
</evidence>
<comment type="catalytic activity">
    <reaction evidence="28">
        <text>L-threonine + hydrogencarbonate + ATP = L-threonylcarbamoyladenylate + diphosphate + H2O</text>
        <dbReference type="Rhea" id="RHEA:36407"/>
        <dbReference type="ChEBI" id="CHEBI:15377"/>
        <dbReference type="ChEBI" id="CHEBI:17544"/>
        <dbReference type="ChEBI" id="CHEBI:30616"/>
        <dbReference type="ChEBI" id="CHEBI:33019"/>
        <dbReference type="ChEBI" id="CHEBI:57926"/>
        <dbReference type="ChEBI" id="CHEBI:73682"/>
        <dbReference type="EC" id="2.7.7.87"/>
    </reaction>
</comment>
<evidence type="ECO:0000256" key="15">
    <source>
        <dbReference type="ARBA" id="ARBA00022723"/>
    </source>
</evidence>
<evidence type="ECO:0000259" key="38">
    <source>
        <dbReference type="PROSITE" id="PS51163"/>
    </source>
</evidence>
<evidence type="ECO:0000256" key="33">
    <source>
        <dbReference type="PROSITE-ProRule" id="PRU00472"/>
    </source>
</evidence>
<dbReference type="FunFam" id="3.90.870.10:FF:000007">
    <property type="entry name" value="YrdC N6-threonylcarbamoyltransferase domain containing"/>
    <property type="match status" value="1"/>
</dbReference>
<dbReference type="AlphaFoldDB" id="A0A8S9X3D6"/>
<dbReference type="CDD" id="cd16448">
    <property type="entry name" value="RING-H2"/>
    <property type="match status" value="1"/>
</dbReference>
<dbReference type="InterPro" id="IPR034014">
    <property type="entry name" value="Zn_ribbon_RPC11_C"/>
</dbReference>
<accession>A0A8S9X3D6</accession>
<dbReference type="SUPFAM" id="SSF55821">
    <property type="entry name" value="YrdC/RibB"/>
    <property type="match status" value="1"/>
</dbReference>
<dbReference type="Pfam" id="PF01096">
    <property type="entry name" value="Zn_ribbon_TFIIS"/>
    <property type="match status" value="1"/>
</dbReference>
<dbReference type="EC" id="2.7.7.87" evidence="7"/>
<evidence type="ECO:0000256" key="28">
    <source>
        <dbReference type="ARBA" id="ARBA00048366"/>
    </source>
</evidence>
<comment type="caution">
    <text evidence="39">The sequence shown here is derived from an EMBL/GenBank/DDBJ whole genome shotgun (WGS) entry which is preliminary data.</text>
</comment>
<dbReference type="Gene3D" id="3.90.870.10">
    <property type="entry name" value="DHBP synthase"/>
    <property type="match status" value="1"/>
</dbReference>
<dbReference type="SMART" id="SM00593">
    <property type="entry name" value="RUN"/>
    <property type="match status" value="1"/>
</dbReference>
<dbReference type="GO" id="GO:0005666">
    <property type="term" value="C:RNA polymerase III complex"/>
    <property type="evidence" value="ECO:0007669"/>
    <property type="project" value="UniProtKB-ARBA"/>
</dbReference>
<sequence length="938" mass="105868">MLFCPSCSSILIVEEYAGHLRHKCRNCPYNFNISKRSTKKSFPKLKEIDDVLGGSAAWENVDATDEKCPACEHSRAYFMQIQTRSADEPMTTFYKCCNQIQSLKLGKVIAIPTDTVYGLAADLGNPEAVQEIYEIKGRDFKKPIAVCVGQVEDIKKLAIVDSLPNGLLSDLLPGPVTVLLDPVQKLRGVLGPDVAKVAVRVPDSLFVRQVAQGFHYGLALTSANESESPSCLVPEEFKSLWPHLGLVVHGGRVGDGSSRLLMTSFFQNMKTRTRENLVKDGLTKALNEAVKSVQLNKTLIENDSYVTSEDAAKSLLTALEAIFMHGVKETLTERFSSAFGDPDRMPAPEFWSPMLIFTPRHTISQIMNYAQIANDVGRSRSWIRVCLNDGFFLGYLMTIAQETKSLKPYYKNVAYLMDQERISIAISYFQGLSQFKFSFPSNSRFLNCWSTNELLMAGYCTPSLKIENLPVSSGTDIAMMIPDEDSDSSSVKSFSSMGTSAMNIDHEKALEMILNTPTDGSPLMRRLQSETKENPPRDAASSPVKFLDETPADAKDVEEKSSEHTEDSGTDNETQPSPQLHPEASASKDIPRPGPSVPTPEDVNFFKMIDEYQPDPKSSPLIQPKLEETIERFDKTDAIPHNSEEDSKSKKDLVDPLFESTFEIVEESLFPTKSSGFKHLVDLLRSGKIMPETGLISQEFACKDCETLMGFNGITARVCSLTGFYYCAECFKNFEFVIPGRIVHNWDFMKYPVSPHSSEFLNEILMHPLINLRATNPQIYLYVEEMHVIQKQRLRLNLLRQYLFTCHDTTKNRLQNLLWPREYLFEHVHLYSIMDLTEAASGQLQMLLKKAINLAEEHVRSCQLCSQKGFICEICQTAENSPPPIFPFDIDCVYRCSQCRSIYHKECMKKKKDEDGCPKCNRIYRRKIQMERNLSTEN</sequence>
<evidence type="ECO:0000313" key="39">
    <source>
        <dbReference type="EMBL" id="KAF6203487.1"/>
    </source>
</evidence>
<evidence type="ECO:0000256" key="22">
    <source>
        <dbReference type="ARBA" id="ARBA00023128"/>
    </source>
</evidence>
<keyword evidence="25" id="KW-0539">Nucleus</keyword>
<evidence type="ECO:0000256" key="23">
    <source>
        <dbReference type="ARBA" id="ARBA00023136"/>
    </source>
</evidence>
<evidence type="ECO:0000256" key="25">
    <source>
        <dbReference type="ARBA" id="ARBA00023242"/>
    </source>
</evidence>
<evidence type="ECO:0000256" key="8">
    <source>
        <dbReference type="ARBA" id="ARBA00015492"/>
    </source>
</evidence>
<dbReference type="GO" id="GO:0005886">
    <property type="term" value="C:plasma membrane"/>
    <property type="evidence" value="ECO:0007669"/>
    <property type="project" value="UniProtKB-SubCell"/>
</dbReference>
<feature type="domain" description="YrdC-like" evidence="38">
    <location>
        <begin position="93"/>
        <end position="278"/>
    </location>
</feature>
<keyword evidence="17" id="KW-0967">Endosome</keyword>
<feature type="domain" description="RUN" evidence="36">
    <location>
        <begin position="306"/>
        <end position="444"/>
    </location>
</feature>
<evidence type="ECO:0000256" key="16">
    <source>
        <dbReference type="ARBA" id="ARBA00022737"/>
    </source>
</evidence>
<name>A0A8S9X3D6_APOLU</name>
<dbReference type="SMART" id="SM00440">
    <property type="entry name" value="ZnF_C2C2"/>
    <property type="match status" value="1"/>
</dbReference>
<keyword evidence="15 34" id="KW-0479">Metal-binding</keyword>
<comment type="subunit">
    <text evidence="27">Component of the RNA polymerase III complex consisting of 17 subunits: a ten-subunit horseshoe-shaped catalytic core composed of POLR3A/RPC1, POLR3B/RPC2, POLR1C/RPAC1, POLR1D/RPAC2, POLR3K/RPC10, POLR2E/RPABC1, POLR2F/RPABC2, POLR2H/RPABC3, POLR2K/RPABC4 and POLR2L/RPABC5; a mobile stalk composed of two subunits POLR3H/RPC8 and CRCP/RPC9, protruding from the core and functioning primarily in transcription initiation; and additional subunits homologous to general transcription factors of the RNA polymerase II machinery, POLR3C/RPC3-POLR3F/RPC6-POLR3G/RPC7 heterotrimer required for transcription initiation and POLR3D/RPC4-POLR3E/RPC5 heterodimer involved in both transcription initiation and termination.</text>
</comment>
<evidence type="ECO:0000256" key="30">
    <source>
        <dbReference type="ARBA" id="ARBA00058524"/>
    </source>
</evidence>
<evidence type="ECO:0000256" key="14">
    <source>
        <dbReference type="ARBA" id="ARBA00022679"/>
    </source>
</evidence>
<evidence type="ECO:0000256" key="6">
    <source>
        <dbReference type="ARBA" id="ARBA00007663"/>
    </source>
</evidence>
<dbReference type="PANTHER" id="PTHR12326">
    <property type="entry name" value="PLECKSTRIN HOMOLOGY DOMAIN CONTAINING PROTEIN"/>
    <property type="match status" value="1"/>
</dbReference>
<dbReference type="GO" id="GO:0008270">
    <property type="term" value="F:zinc ion binding"/>
    <property type="evidence" value="ECO:0007669"/>
    <property type="project" value="UniProtKB-KW"/>
</dbReference>
<dbReference type="EMBL" id="WIXP02000010">
    <property type="protein sequence ID" value="KAF6203487.1"/>
    <property type="molecule type" value="Genomic_DNA"/>
</dbReference>
<evidence type="ECO:0000256" key="12">
    <source>
        <dbReference type="ARBA" id="ARBA00022490"/>
    </source>
</evidence>
<dbReference type="SUPFAM" id="SSF57783">
    <property type="entry name" value="Zinc beta-ribbon"/>
    <property type="match status" value="1"/>
</dbReference>
<keyword evidence="10" id="KW-1003">Cell membrane</keyword>
<keyword evidence="14" id="KW-0808">Transferase</keyword>
<keyword evidence="18 33" id="KW-0863">Zinc-finger</keyword>
<evidence type="ECO:0000259" key="36">
    <source>
        <dbReference type="PROSITE" id="PS50826"/>
    </source>
</evidence>
<dbReference type="FunFam" id="2.20.25.10:FF:000005">
    <property type="entry name" value="DNA-directed RNA polymerase subunit"/>
    <property type="match status" value="1"/>
</dbReference>
<evidence type="ECO:0000256" key="7">
    <source>
        <dbReference type="ARBA" id="ARBA00012584"/>
    </source>
</evidence>
<evidence type="ECO:0000256" key="31">
    <source>
        <dbReference type="ARBA" id="ARBA00063146"/>
    </source>
</evidence>
<keyword evidence="20" id="KW-0809">Transit peptide</keyword>
<evidence type="ECO:0000256" key="20">
    <source>
        <dbReference type="ARBA" id="ARBA00022946"/>
    </source>
</evidence>
<comment type="function">
    <text evidence="30">Cytoplasmic and mitochondrial threonylcarbamoyl-AMP synthase required for the formation of a threonylcarbamoyl group on adenosine at position 37 (t(6)A37) in tRNAs that read codons beginning with adenine. Catalyzes the conversion of L-threonine, HCO(3)(-)/CO(2) and ATP to give threonylcarbamoyl-AMP (TC-AMP) as the acyladenylate intermediate, with the release of diphosphate. Participates in t(6)A37 formation in cytoplasmic and mitochondrial tRNAs. May regulate the activity of some transporters.</text>
</comment>
<evidence type="ECO:0000256" key="11">
    <source>
        <dbReference type="ARBA" id="ARBA00022478"/>
    </source>
</evidence>
<dbReference type="Pfam" id="PF01300">
    <property type="entry name" value="Sua5_yciO_yrdC"/>
    <property type="match status" value="1"/>
</dbReference>
<evidence type="ECO:0000256" key="5">
    <source>
        <dbReference type="ARBA" id="ARBA00004603"/>
    </source>
</evidence>
<dbReference type="SUPFAM" id="SSF140741">
    <property type="entry name" value="RUN domain-like"/>
    <property type="match status" value="1"/>
</dbReference>
<evidence type="ECO:0000256" key="3">
    <source>
        <dbReference type="ARBA" id="ARBA00004202"/>
    </source>
</evidence>
<evidence type="ECO:0000256" key="19">
    <source>
        <dbReference type="ARBA" id="ARBA00022833"/>
    </source>
</evidence>
<dbReference type="Gene3D" id="2.20.25.10">
    <property type="match status" value="1"/>
</dbReference>
<comment type="function">
    <text evidence="29">Core component of RNA polymerase III (Pol III) which synthesizes small non-coding RNAs using the four ribonucleoside triphosphates as substrates. Can mediate Pol I proofreading of the nascent RNA transcript. Anchors into the Pol III active site to constantly monitor transcription fidelity, cleaves mis-incorporated 5'-ribonucleotides and restarts the transcription process. Once Pol III reaches the poly(dT) termination signal, can induce Pol III clamp opening and transcription termination. Pol III plays an important role in sensing and limiting infection by intracellular bacteria and DNA viruses. Acts as a nuclear and cytosolic DNA sensor involved in innate immune response. Can sense non-self dsDNA that serves as template for transcription into dsRNA. The non-self RNA polymerase III transcripts, such as Epstein-Barr virus-encoded RNAs (EBERs) induce type I interferon and NF-kappa-B through the RIG-I pathway.</text>
</comment>
<dbReference type="GO" id="GO:0005739">
    <property type="term" value="C:mitochondrion"/>
    <property type="evidence" value="ECO:0007669"/>
    <property type="project" value="UniProtKB-SubCell"/>
</dbReference>
<evidence type="ECO:0000256" key="18">
    <source>
        <dbReference type="ARBA" id="ARBA00022771"/>
    </source>
</evidence>
<evidence type="ECO:0000256" key="27">
    <source>
        <dbReference type="ARBA" id="ARBA00044007"/>
    </source>
</evidence>
<dbReference type="GO" id="GO:0006383">
    <property type="term" value="P:transcription by RNA polymerase III"/>
    <property type="evidence" value="ECO:0007669"/>
    <property type="project" value="UniProtKB-ARBA"/>
</dbReference>
<evidence type="ECO:0000256" key="9">
    <source>
        <dbReference type="ARBA" id="ARBA00020093"/>
    </source>
</evidence>
<keyword evidence="22" id="KW-0496">Mitochondrion</keyword>
<evidence type="ECO:0000256" key="35">
    <source>
        <dbReference type="SAM" id="MobiDB-lite"/>
    </source>
</evidence>
<evidence type="ECO:0000256" key="26">
    <source>
        <dbReference type="ARBA" id="ARBA00029985"/>
    </source>
</evidence>
<evidence type="ECO:0000256" key="1">
    <source>
        <dbReference type="ARBA" id="ARBA00004123"/>
    </source>
</evidence>
<dbReference type="Pfam" id="PF02759">
    <property type="entry name" value="RUN"/>
    <property type="match status" value="1"/>
</dbReference>
<keyword evidence="12" id="KW-0963">Cytoplasm</keyword>
<evidence type="ECO:0000256" key="10">
    <source>
        <dbReference type="ARBA" id="ARBA00022475"/>
    </source>
</evidence>
<protein>
    <recommendedName>
        <fullName evidence="9">DNA-directed RNA polymerase III subunit RPC10</fullName>
        <ecNumber evidence="7">2.7.7.87</ecNumber>
    </recommendedName>
    <alternativeName>
        <fullName evidence="32">DNA-directed RNA polymerase III subunit K</fullName>
    </alternativeName>
    <alternativeName>
        <fullName evidence="26">RNA polymerase III subunit C11</fullName>
    </alternativeName>
    <alternativeName>
        <fullName evidence="8">Threonylcarbamoyl-AMP synthase</fullName>
    </alternativeName>
</protein>
<dbReference type="GO" id="GO:0061710">
    <property type="term" value="F:L-threonylcarbamoyladenylate synthase"/>
    <property type="evidence" value="ECO:0007669"/>
    <property type="project" value="UniProtKB-EC"/>
</dbReference>
<evidence type="ECO:0000256" key="29">
    <source>
        <dbReference type="ARBA" id="ARBA00054653"/>
    </source>
</evidence>
<feature type="domain" description="TFIIS-type" evidence="37">
    <location>
        <begin position="64"/>
        <end position="110"/>
    </location>
</feature>
<evidence type="ECO:0000256" key="24">
    <source>
        <dbReference type="ARBA" id="ARBA00023163"/>
    </source>
</evidence>
<dbReference type="InterPro" id="IPR037213">
    <property type="entry name" value="Run_dom_sf"/>
</dbReference>
<keyword evidence="23" id="KW-0472">Membrane</keyword>
<comment type="subcellular location">
    <subcellularLocation>
        <location evidence="3">Cell membrane</location>
        <topology evidence="3">Peripheral membrane protein</topology>
    </subcellularLocation>
    <subcellularLocation>
        <location evidence="4">Cytoplasm</location>
    </subcellularLocation>
    <subcellularLocation>
        <location evidence="5">Late endosome</location>
    </subcellularLocation>
    <subcellularLocation>
        <location evidence="2">Mitochondrion</location>
    </subcellularLocation>
    <subcellularLocation>
        <location evidence="1">Nucleus</location>
    </subcellularLocation>
</comment>
<dbReference type="Pfam" id="PF13901">
    <property type="entry name" value="RH_dom"/>
    <property type="match status" value="1"/>
</dbReference>
<dbReference type="SMART" id="SM00661">
    <property type="entry name" value="RPOL9"/>
    <property type="match status" value="1"/>
</dbReference>
<gene>
    <name evidence="39" type="ORF">GE061_001818</name>
</gene>
<dbReference type="PROSITE" id="PS51163">
    <property type="entry name" value="YRDC"/>
    <property type="match status" value="1"/>
</dbReference>
<evidence type="ECO:0000259" key="37">
    <source>
        <dbReference type="PROSITE" id="PS51133"/>
    </source>
</evidence>
<keyword evidence="11 34" id="KW-0240">DNA-directed RNA polymerase</keyword>
<dbReference type="PROSITE" id="PS50826">
    <property type="entry name" value="RUN"/>
    <property type="match status" value="1"/>
</dbReference>
<comment type="subunit">
    <text evidence="31">Interacts with RSC1A1.</text>
</comment>
<dbReference type="InterPro" id="IPR001529">
    <property type="entry name" value="Zn_ribbon_RPB9"/>
</dbReference>
<dbReference type="Proteomes" id="UP000466442">
    <property type="component" value="Unassembled WGS sequence"/>
</dbReference>
<dbReference type="InterPro" id="IPR017945">
    <property type="entry name" value="DHBP_synth_RibB-like_a/b_dom"/>
</dbReference>
<dbReference type="GO" id="GO:0005770">
    <property type="term" value="C:late endosome"/>
    <property type="evidence" value="ECO:0007669"/>
    <property type="project" value="UniProtKB-SubCell"/>
</dbReference>
<evidence type="ECO:0000256" key="21">
    <source>
        <dbReference type="ARBA" id="ARBA00023006"/>
    </source>
</evidence>
<evidence type="ECO:0000256" key="2">
    <source>
        <dbReference type="ARBA" id="ARBA00004173"/>
    </source>
</evidence>
<dbReference type="CDD" id="cd10509">
    <property type="entry name" value="Zn-ribbon_RPC11"/>
    <property type="match status" value="1"/>
</dbReference>
<keyword evidence="40" id="KW-1185">Reference proteome</keyword>
<dbReference type="InterPro" id="IPR051366">
    <property type="entry name" value="DEF8"/>
</dbReference>
<organism evidence="39 40">
    <name type="scientific">Apolygus lucorum</name>
    <name type="common">Small green plant bug</name>
    <name type="synonym">Lygocoris lucorum</name>
    <dbReference type="NCBI Taxonomy" id="248454"/>
    <lineage>
        <taxon>Eukaryota</taxon>
        <taxon>Metazoa</taxon>
        <taxon>Ecdysozoa</taxon>
        <taxon>Arthropoda</taxon>
        <taxon>Hexapoda</taxon>
        <taxon>Insecta</taxon>
        <taxon>Pterygota</taxon>
        <taxon>Neoptera</taxon>
        <taxon>Paraneoptera</taxon>
        <taxon>Hemiptera</taxon>
        <taxon>Heteroptera</taxon>
        <taxon>Panheteroptera</taxon>
        <taxon>Cimicomorpha</taxon>
        <taxon>Miridae</taxon>
        <taxon>Mirini</taxon>
        <taxon>Apolygus</taxon>
    </lineage>
</organism>
<keyword evidence="21" id="KW-0072">Autophagy</keyword>
<dbReference type="InterPro" id="IPR004012">
    <property type="entry name" value="Run_dom"/>
</dbReference>